<evidence type="ECO:0000259" key="1">
    <source>
        <dbReference type="Pfam" id="PF14540"/>
    </source>
</evidence>
<dbReference type="InterPro" id="IPR041143">
    <property type="entry name" value="YgxA_HTH"/>
</dbReference>
<gene>
    <name evidence="4" type="ORF">FPL14_07300</name>
</gene>
<dbReference type="KEGG" id="cchl:FPL14_07300"/>
<evidence type="ECO:0000313" key="5">
    <source>
        <dbReference type="Proteomes" id="UP000515679"/>
    </source>
</evidence>
<dbReference type="Pfam" id="PF14540">
    <property type="entry name" value="NTF-like"/>
    <property type="match status" value="1"/>
</dbReference>
<evidence type="ECO:0000259" key="2">
    <source>
        <dbReference type="Pfam" id="PF18576"/>
    </source>
</evidence>
<dbReference type="Pfam" id="PF18576">
    <property type="entry name" value="HTH_52"/>
    <property type="match status" value="1"/>
</dbReference>
<feature type="domain" description="YgxA-like substrate binding" evidence="3">
    <location>
        <begin position="120"/>
        <end position="217"/>
    </location>
</feature>
<protein>
    <recommendedName>
        <fullName evidence="6">Nucleotidyltransferase-like domain-containing protein</fullName>
    </recommendedName>
</protein>
<dbReference type="AlphaFoldDB" id="A0A7G5C6U3"/>
<sequence>MDNNSFYLEQLGQEEGIVSLLLIANPYSYQPLIDGMDRLALIITNASNSTKDSEHWIWNDARILVRRVTREKLESWIVSSPNRNVIYWLVQGEILIDHDNYLTSLRDRLMEWSPLIREQKLLSEFSQFVRSYLQAKQDLRDGQVLDAYSNVLASLHYWAHIVLVEEGMHPELTVWEQMRRVNPGIYKLFEELTTSGETLEQRVQLVLLACEFTILNKMESSCSLLIRLIDSRNESWAPAELMKHPDLAGLSLELSVLLQKLVNRGCIREVAKPSHHLINGLLELRYASASSKTNN</sequence>
<dbReference type="Gene3D" id="1.10.10.10">
    <property type="entry name" value="Winged helix-like DNA-binding domain superfamily/Winged helix DNA-binding domain"/>
    <property type="match status" value="1"/>
</dbReference>
<dbReference type="Proteomes" id="UP000515679">
    <property type="component" value="Chromosome"/>
</dbReference>
<dbReference type="InterPro" id="IPR054515">
    <property type="entry name" value="YgxA-like_substrate-bd"/>
</dbReference>
<reference evidence="4 5" key="1">
    <citation type="submission" date="2019-07" db="EMBL/GenBank/DDBJ databases">
        <authorList>
            <person name="Kim J.K."/>
            <person name="Cheong H.-M."/>
            <person name="Choi Y."/>
            <person name="Hwang K.J."/>
            <person name="Lee S."/>
            <person name="Choi C."/>
        </authorList>
    </citation>
    <scope>NUCLEOTIDE SEQUENCE [LARGE SCALE GENOMIC DNA]</scope>
    <source>
        <strain evidence="4 5">KS 22</strain>
    </source>
</reference>
<organism evidence="4 5">
    <name type="scientific">Cohnella cholangitidis</name>
    <dbReference type="NCBI Taxonomy" id="2598458"/>
    <lineage>
        <taxon>Bacteria</taxon>
        <taxon>Bacillati</taxon>
        <taxon>Bacillota</taxon>
        <taxon>Bacilli</taxon>
        <taxon>Bacillales</taxon>
        <taxon>Paenibacillaceae</taxon>
        <taxon>Cohnella</taxon>
    </lineage>
</organism>
<keyword evidence="5" id="KW-1185">Reference proteome</keyword>
<dbReference type="Pfam" id="PF22339">
    <property type="entry name" value="YgxA-like_sub_bind"/>
    <property type="match status" value="1"/>
</dbReference>
<dbReference type="InterPro" id="IPR036388">
    <property type="entry name" value="WH-like_DNA-bd_sf"/>
</dbReference>
<dbReference type="InterPro" id="IPR043519">
    <property type="entry name" value="NT_sf"/>
</dbReference>
<feature type="domain" description="Nucleotidyltransferase-like" evidence="1">
    <location>
        <begin position="12"/>
        <end position="112"/>
    </location>
</feature>
<dbReference type="InterPro" id="IPR029348">
    <property type="entry name" value="NTF-like"/>
</dbReference>
<accession>A0A7G5C6U3</accession>
<proteinExistence type="predicted"/>
<name>A0A7G5C6U3_9BACL</name>
<dbReference type="Gene3D" id="1.20.120.330">
    <property type="entry name" value="Nucleotidyltransferases domain 2"/>
    <property type="match status" value="1"/>
</dbReference>
<evidence type="ECO:0000259" key="3">
    <source>
        <dbReference type="Pfam" id="PF22339"/>
    </source>
</evidence>
<dbReference type="EMBL" id="CP041969">
    <property type="protein sequence ID" value="QMV44927.1"/>
    <property type="molecule type" value="Genomic_DNA"/>
</dbReference>
<evidence type="ECO:0000313" key="4">
    <source>
        <dbReference type="EMBL" id="QMV44927.1"/>
    </source>
</evidence>
<feature type="domain" description="YgxA-like helix-turn-helix" evidence="2">
    <location>
        <begin position="225"/>
        <end position="274"/>
    </location>
</feature>
<evidence type="ECO:0008006" key="6">
    <source>
        <dbReference type="Google" id="ProtNLM"/>
    </source>
</evidence>
<dbReference type="Gene3D" id="3.30.460.10">
    <property type="entry name" value="Beta Polymerase, domain 2"/>
    <property type="match status" value="1"/>
</dbReference>